<feature type="region of interest" description="Disordered" evidence="1">
    <location>
        <begin position="21"/>
        <end position="64"/>
    </location>
</feature>
<feature type="compositionally biased region" description="Polar residues" evidence="1">
    <location>
        <begin position="35"/>
        <end position="49"/>
    </location>
</feature>
<evidence type="ECO:0000313" key="4">
    <source>
        <dbReference type="EMBL" id="HIY64882.1"/>
    </source>
</evidence>
<dbReference type="PROSITE" id="PS51257">
    <property type="entry name" value="PROKAR_LIPOPROTEIN"/>
    <property type="match status" value="1"/>
</dbReference>
<feature type="chain" id="PRO_5039149802" evidence="2">
    <location>
        <begin position="19"/>
        <end position="203"/>
    </location>
</feature>
<dbReference type="Pfam" id="PF03413">
    <property type="entry name" value="PepSY"/>
    <property type="match status" value="2"/>
</dbReference>
<dbReference type="Gene3D" id="3.10.450.40">
    <property type="match status" value="2"/>
</dbReference>
<feature type="signal peptide" evidence="2">
    <location>
        <begin position="1"/>
        <end position="18"/>
    </location>
</feature>
<feature type="compositionally biased region" description="Acidic residues" evidence="1">
    <location>
        <begin position="50"/>
        <end position="64"/>
    </location>
</feature>
<evidence type="ECO:0000256" key="1">
    <source>
        <dbReference type="SAM" id="MobiDB-lite"/>
    </source>
</evidence>
<feature type="domain" description="PepSY" evidence="3">
    <location>
        <begin position="149"/>
        <end position="202"/>
    </location>
</feature>
<dbReference type="EMBL" id="DXDC01000031">
    <property type="protein sequence ID" value="HIY64882.1"/>
    <property type="molecule type" value="Genomic_DNA"/>
</dbReference>
<comment type="caution">
    <text evidence="4">The sequence shown here is derived from an EMBL/GenBank/DDBJ whole genome shotgun (WGS) entry which is preliminary data.</text>
</comment>
<evidence type="ECO:0000256" key="2">
    <source>
        <dbReference type="SAM" id="SignalP"/>
    </source>
</evidence>
<keyword evidence="2" id="KW-0732">Signal</keyword>
<reference evidence="4" key="1">
    <citation type="journal article" date="2021" name="PeerJ">
        <title>Extensive microbial diversity within the chicken gut microbiome revealed by metagenomics and culture.</title>
        <authorList>
            <person name="Gilroy R."/>
            <person name="Ravi A."/>
            <person name="Getino M."/>
            <person name="Pursley I."/>
            <person name="Horton D.L."/>
            <person name="Alikhan N.F."/>
            <person name="Baker D."/>
            <person name="Gharbi K."/>
            <person name="Hall N."/>
            <person name="Watson M."/>
            <person name="Adriaenssens E.M."/>
            <person name="Foster-Nyarko E."/>
            <person name="Jarju S."/>
            <person name="Secka A."/>
            <person name="Antonio M."/>
            <person name="Oren A."/>
            <person name="Chaudhuri R.R."/>
            <person name="La Ragione R."/>
            <person name="Hildebrand F."/>
            <person name="Pallen M.J."/>
        </authorList>
    </citation>
    <scope>NUCLEOTIDE SEQUENCE</scope>
    <source>
        <strain evidence="4">ChiGjej1B1-98</strain>
    </source>
</reference>
<accession>A0A9D1YSF6</accession>
<dbReference type="InterPro" id="IPR025711">
    <property type="entry name" value="PepSY"/>
</dbReference>
<dbReference type="AlphaFoldDB" id="A0A9D1YSF6"/>
<evidence type="ECO:0000259" key="3">
    <source>
        <dbReference type="Pfam" id="PF03413"/>
    </source>
</evidence>
<name>A0A9D1YSF6_9MICO</name>
<proteinExistence type="predicted"/>
<sequence>MKKLTPFAALAVAALALAGCSGTGDETTDLGDAPQGTSDTTETAMPNQNDSDESTDAVDTEYDERDVRAQHLDIDHEQAVDIALTEAGGGFVFALELDHSRHHGEWVYEVEVQDGSTQHEIDISAMTGDVVEHDTDSDDDREREITFDMTPDEALSLADQFKPDTVLEGWTLSWDDGQLEYEIDVEPGDDLIVDVATGDVRED</sequence>
<dbReference type="Proteomes" id="UP000824005">
    <property type="component" value="Unassembled WGS sequence"/>
</dbReference>
<organism evidence="4 5">
    <name type="scientific">Candidatus Agrococcus pullicola</name>
    <dbReference type="NCBI Taxonomy" id="2838429"/>
    <lineage>
        <taxon>Bacteria</taxon>
        <taxon>Bacillati</taxon>
        <taxon>Actinomycetota</taxon>
        <taxon>Actinomycetes</taxon>
        <taxon>Micrococcales</taxon>
        <taxon>Microbacteriaceae</taxon>
        <taxon>Agrococcus</taxon>
    </lineage>
</organism>
<reference evidence="4" key="2">
    <citation type="submission" date="2021-04" db="EMBL/GenBank/DDBJ databases">
        <authorList>
            <person name="Gilroy R."/>
        </authorList>
    </citation>
    <scope>NUCLEOTIDE SEQUENCE</scope>
    <source>
        <strain evidence="4">ChiGjej1B1-98</strain>
    </source>
</reference>
<feature type="domain" description="PepSY" evidence="3">
    <location>
        <begin position="74"/>
        <end position="132"/>
    </location>
</feature>
<protein>
    <submittedName>
        <fullName evidence="4">PepSY domain-containing protein</fullName>
    </submittedName>
</protein>
<gene>
    <name evidence="4" type="ORF">H9830_01225</name>
</gene>
<evidence type="ECO:0000313" key="5">
    <source>
        <dbReference type="Proteomes" id="UP000824005"/>
    </source>
</evidence>